<evidence type="ECO:0000313" key="2">
    <source>
        <dbReference type="Proteomes" id="UP000056252"/>
    </source>
</evidence>
<name>A0A0S2KJX0_9BACT</name>
<dbReference type="EMBL" id="CP013195">
    <property type="protein sequence ID" value="ALO48533.1"/>
    <property type="molecule type" value="Genomic_DNA"/>
</dbReference>
<organism evidence="1 2">
    <name type="scientific">Hoylesella enoeca</name>
    <dbReference type="NCBI Taxonomy" id="76123"/>
    <lineage>
        <taxon>Bacteria</taxon>
        <taxon>Pseudomonadati</taxon>
        <taxon>Bacteroidota</taxon>
        <taxon>Bacteroidia</taxon>
        <taxon>Bacteroidales</taxon>
        <taxon>Prevotellaceae</taxon>
        <taxon>Hoylesella</taxon>
    </lineage>
</organism>
<dbReference type="InterPro" id="IPR045607">
    <property type="entry name" value="DUF6452"/>
</dbReference>
<dbReference type="eggNOG" id="ENOG5033E9V">
    <property type="taxonomic scope" value="Bacteria"/>
</dbReference>
<proteinExistence type="predicted"/>
<keyword evidence="2" id="KW-1185">Reference proteome</keyword>
<protein>
    <recommendedName>
        <fullName evidence="3">Lipoprotein</fullName>
    </recommendedName>
</protein>
<dbReference type="Pfam" id="PF20050">
    <property type="entry name" value="DUF6452"/>
    <property type="match status" value="1"/>
</dbReference>
<sequence>MRKLILLIVLILLLVACSSIDCPLNSRVFTKYKLAGNVSTLIDTLTIYTETAANKDSVLINKDVKKDSFLLPMSYHREQDVFFFEMKDTNQVVYHDTIVVRKEDHPHFEAVDCNPTIFHTIRGIRYTHHRIDSIVLNNSTVNYNASTTHFLIFFKGGRP</sequence>
<dbReference type="Proteomes" id="UP000056252">
    <property type="component" value="Chromosome"/>
</dbReference>
<accession>A0A0S2KJX0</accession>
<dbReference type="STRING" id="76123.AS203_05105"/>
<gene>
    <name evidence="1" type="ORF">AS203_05105</name>
</gene>
<evidence type="ECO:0000313" key="1">
    <source>
        <dbReference type="EMBL" id="ALO48533.1"/>
    </source>
</evidence>
<dbReference type="OrthoDB" id="1028273at2"/>
<dbReference type="AlphaFoldDB" id="A0A0S2KJX0"/>
<dbReference type="KEGG" id="peo:AS203_05105"/>
<evidence type="ECO:0008006" key="3">
    <source>
        <dbReference type="Google" id="ProtNLM"/>
    </source>
</evidence>
<dbReference type="RefSeq" id="WP_025066627.1">
    <property type="nucleotide sequence ID" value="NZ_CP013195.1"/>
</dbReference>
<reference evidence="2" key="1">
    <citation type="submission" date="2015-11" db="EMBL/GenBank/DDBJ databases">
        <authorList>
            <person name="Holder M.E."/>
            <person name="Ajami N.J."/>
            <person name="Petrosino J.F."/>
        </authorList>
    </citation>
    <scope>NUCLEOTIDE SEQUENCE [LARGE SCALE GENOMIC DNA]</scope>
    <source>
        <strain evidence="2">F0113</strain>
    </source>
</reference>
<dbReference type="PROSITE" id="PS51257">
    <property type="entry name" value="PROKAR_LIPOPROTEIN"/>
    <property type="match status" value="1"/>
</dbReference>